<dbReference type="CDD" id="cd06420">
    <property type="entry name" value="GT2_Chondriotin_Pol_N"/>
    <property type="match status" value="1"/>
</dbReference>
<dbReference type="EMBL" id="CP065217">
    <property type="protein sequence ID" value="QPL53784.1"/>
    <property type="molecule type" value="Genomic_DNA"/>
</dbReference>
<sequence length="287" mass="32813">MTIKASLIIAFYNNTQALGLILKALSAQSCMDFEVVIADDGSKQDAVDWIEEKKSQLPFPLKTVWHEDKGFRKNRILNHAVLAAESEYLIFIDGDCIPQKHFIEDHVNHAQRGRVLSGRRVELPEPFTPLMQGSASPETFFSQYKWQIFRQYLFTSPDAATKGRSNRGRHVEKGIRLPYAWQQKLIGGFKPAGILGCNFSLYKNDLIKVNGFDMRYEAPAVGEDTDLDYRLGLVGISTRVLKGLAIQLHIYHPWLSRTSPNYELFLDTMEHKRSWAEQGIDTLKEHQ</sequence>
<protein>
    <submittedName>
        <fullName evidence="2">Glycosyltransferase family 2 protein</fullName>
    </submittedName>
</protein>
<name>A0AAJ4LUR7_9VIBR</name>
<proteinExistence type="predicted"/>
<dbReference type="InterPro" id="IPR001173">
    <property type="entry name" value="Glyco_trans_2-like"/>
</dbReference>
<dbReference type="SUPFAM" id="SSF53448">
    <property type="entry name" value="Nucleotide-diphospho-sugar transferases"/>
    <property type="match status" value="1"/>
</dbReference>
<dbReference type="PANTHER" id="PTHR43685:SF3">
    <property type="entry name" value="SLR2126 PROTEIN"/>
    <property type="match status" value="1"/>
</dbReference>
<evidence type="ECO:0000259" key="1">
    <source>
        <dbReference type="Pfam" id="PF00535"/>
    </source>
</evidence>
<dbReference type="PANTHER" id="PTHR43685">
    <property type="entry name" value="GLYCOSYLTRANSFERASE"/>
    <property type="match status" value="1"/>
</dbReference>
<feature type="domain" description="Glycosyltransferase 2-like" evidence="1">
    <location>
        <begin position="6"/>
        <end position="128"/>
    </location>
</feature>
<dbReference type="AlphaFoldDB" id="A0AAJ4LUR7"/>
<evidence type="ECO:0000313" key="3">
    <source>
        <dbReference type="Proteomes" id="UP000594435"/>
    </source>
</evidence>
<evidence type="ECO:0000313" key="2">
    <source>
        <dbReference type="EMBL" id="QPL53784.1"/>
    </source>
</evidence>
<dbReference type="Pfam" id="PF00535">
    <property type="entry name" value="Glycos_transf_2"/>
    <property type="match status" value="1"/>
</dbReference>
<dbReference type="Gene3D" id="3.90.550.10">
    <property type="entry name" value="Spore Coat Polysaccharide Biosynthesis Protein SpsA, Chain A"/>
    <property type="match status" value="1"/>
</dbReference>
<accession>A0AAJ4LUR7</accession>
<dbReference type="InterPro" id="IPR029044">
    <property type="entry name" value="Nucleotide-diphossugar_trans"/>
</dbReference>
<gene>
    <name evidence="2" type="ORF">I3X05_00960</name>
</gene>
<dbReference type="InterPro" id="IPR050834">
    <property type="entry name" value="Glycosyltransf_2"/>
</dbReference>
<dbReference type="Proteomes" id="UP000594435">
    <property type="component" value="Chromosome 1"/>
</dbReference>
<reference evidence="2 3" key="1">
    <citation type="submission" date="2020-11" db="EMBL/GenBank/DDBJ databases">
        <title>Complete and Circularized Genome Assembly of a human isolate of Vibrio navarrensis biotype pommerensis with MiSeq and MinION Sequence Data.</title>
        <authorList>
            <person name="Schwartz K."/>
            <person name="Borowiak M."/>
            <person name="Deneke C."/>
            <person name="Balau V."/>
            <person name="Metelmann C."/>
            <person name="Strauch E."/>
        </authorList>
    </citation>
    <scope>NUCLEOTIDE SEQUENCE [LARGE SCALE GENOMIC DNA]</scope>
    <source>
        <strain evidence="2 3">20-VB00237</strain>
    </source>
</reference>
<organism evidence="2 3">
    <name type="scientific">Vibrio navarrensis</name>
    <dbReference type="NCBI Taxonomy" id="29495"/>
    <lineage>
        <taxon>Bacteria</taxon>
        <taxon>Pseudomonadati</taxon>
        <taxon>Pseudomonadota</taxon>
        <taxon>Gammaproteobacteria</taxon>
        <taxon>Vibrionales</taxon>
        <taxon>Vibrionaceae</taxon>
        <taxon>Vibrio</taxon>
    </lineage>
</organism>
<dbReference type="RefSeq" id="WP_045569361.1">
    <property type="nucleotide sequence ID" value="NZ_CP065217.1"/>
</dbReference>